<gene>
    <name evidence="18" type="primary">murB_12</name>
    <name evidence="18" type="ORF">SDC9_39171</name>
</gene>
<dbReference type="EC" id="1.3.1.98" evidence="5"/>
<dbReference type="GO" id="GO:0051301">
    <property type="term" value="P:cell division"/>
    <property type="evidence" value="ECO:0007669"/>
    <property type="project" value="UniProtKB-KW"/>
</dbReference>
<keyword evidence="12" id="KW-0573">Peptidoglycan synthesis</keyword>
<keyword evidence="10" id="KW-0521">NADP</keyword>
<reference evidence="18" key="1">
    <citation type="submission" date="2019-08" db="EMBL/GenBank/DDBJ databases">
        <authorList>
            <person name="Kucharzyk K."/>
            <person name="Murdoch R.W."/>
            <person name="Higgins S."/>
            <person name="Loffler F."/>
        </authorList>
    </citation>
    <scope>NUCLEOTIDE SEQUENCE</scope>
</reference>
<dbReference type="Gene3D" id="3.30.43.10">
    <property type="entry name" value="Uridine Diphospho-n-acetylenolpyruvylglucosamine Reductase, domain 2"/>
    <property type="match status" value="1"/>
</dbReference>
<dbReference type="NCBIfam" id="NF000755">
    <property type="entry name" value="PRK00046.1"/>
    <property type="match status" value="1"/>
</dbReference>
<evidence type="ECO:0000256" key="10">
    <source>
        <dbReference type="ARBA" id="ARBA00022857"/>
    </source>
</evidence>
<comment type="subcellular location">
    <subcellularLocation>
        <location evidence="3">Cytoplasm</location>
    </subcellularLocation>
</comment>
<dbReference type="InterPro" id="IPR006094">
    <property type="entry name" value="Oxid_FAD_bind_N"/>
</dbReference>
<evidence type="ECO:0000256" key="13">
    <source>
        <dbReference type="ARBA" id="ARBA00023002"/>
    </source>
</evidence>
<keyword evidence="13 18" id="KW-0560">Oxidoreductase</keyword>
<evidence type="ECO:0000256" key="2">
    <source>
        <dbReference type="ARBA" id="ARBA00003921"/>
    </source>
</evidence>
<evidence type="ECO:0000256" key="3">
    <source>
        <dbReference type="ARBA" id="ARBA00004496"/>
    </source>
</evidence>
<dbReference type="GO" id="GO:0071555">
    <property type="term" value="P:cell wall organization"/>
    <property type="evidence" value="ECO:0007669"/>
    <property type="project" value="UniProtKB-KW"/>
</dbReference>
<dbReference type="InterPro" id="IPR016167">
    <property type="entry name" value="FAD-bd_PCMH_sub1"/>
</dbReference>
<evidence type="ECO:0000256" key="12">
    <source>
        <dbReference type="ARBA" id="ARBA00022984"/>
    </source>
</evidence>
<evidence type="ECO:0000256" key="7">
    <source>
        <dbReference type="ARBA" id="ARBA00022618"/>
    </source>
</evidence>
<sequence>MHLYQNHSLLNYNTFGLDVKTKYFLEFDSEEDLIDILKQRLVRENPLLVVGQGSNLLFLNDFDGVVLHSAIRGIQTVEEIEDAVLIEVGSGVIWDDLVGYCVKQGWSGIENLSLIPGETGAAAIQNIGAYGVEIKDVVQKVKTIRIADGQSSVFEQEACHYAYRESVFKKELKGQFIVTSVIIRLSKKPVFNLSYNHLEKEVLKNGTMNLENIRNTIIRIRESKLPDPKVLGNAGSFFMNPVVKRERYEALQLQYPDMPHYFVSEQEEKIPAGWLIEQCGWKGRTIGNVGVHAKQALVLINCGGAKGKEIAELAAMIQQSVAGRFGINLIPEVNFIS</sequence>
<dbReference type="Pfam" id="PF02873">
    <property type="entry name" value="MurB_C"/>
    <property type="match status" value="1"/>
</dbReference>
<comment type="function">
    <text evidence="2">Cell wall formation.</text>
</comment>
<dbReference type="InterPro" id="IPR011601">
    <property type="entry name" value="MurB_C"/>
</dbReference>
<comment type="pathway">
    <text evidence="4">Cell wall biogenesis; peptidoglycan biosynthesis.</text>
</comment>
<keyword evidence="11" id="KW-0133">Cell shape</keyword>
<dbReference type="InterPro" id="IPR016169">
    <property type="entry name" value="FAD-bd_PCMH_sub2"/>
</dbReference>
<evidence type="ECO:0000256" key="15">
    <source>
        <dbReference type="ARBA" id="ARBA00023316"/>
    </source>
</evidence>
<feature type="domain" description="FAD-binding PCMH-type" evidence="17">
    <location>
        <begin position="17"/>
        <end position="188"/>
    </location>
</feature>
<comment type="cofactor">
    <cofactor evidence="1">
        <name>FAD</name>
        <dbReference type="ChEBI" id="CHEBI:57692"/>
    </cofactor>
</comment>
<evidence type="ECO:0000256" key="16">
    <source>
        <dbReference type="ARBA" id="ARBA00048914"/>
    </source>
</evidence>
<dbReference type="UniPathway" id="UPA00219"/>
<evidence type="ECO:0000313" key="18">
    <source>
        <dbReference type="EMBL" id="MPL93046.1"/>
    </source>
</evidence>
<keyword evidence="15" id="KW-0961">Cell wall biogenesis/degradation</keyword>
<dbReference type="Pfam" id="PF01565">
    <property type="entry name" value="FAD_binding_4"/>
    <property type="match status" value="1"/>
</dbReference>
<proteinExistence type="inferred from homology"/>
<evidence type="ECO:0000256" key="5">
    <source>
        <dbReference type="ARBA" id="ARBA00012518"/>
    </source>
</evidence>
<dbReference type="GO" id="GO:0008762">
    <property type="term" value="F:UDP-N-acetylmuramate dehydrogenase activity"/>
    <property type="evidence" value="ECO:0007669"/>
    <property type="project" value="UniProtKB-EC"/>
</dbReference>
<comment type="catalytic activity">
    <reaction evidence="16">
        <text>UDP-N-acetyl-alpha-D-muramate + NADP(+) = UDP-N-acetyl-3-O-(1-carboxyvinyl)-alpha-D-glucosamine + NADPH + H(+)</text>
        <dbReference type="Rhea" id="RHEA:12248"/>
        <dbReference type="ChEBI" id="CHEBI:15378"/>
        <dbReference type="ChEBI" id="CHEBI:57783"/>
        <dbReference type="ChEBI" id="CHEBI:58349"/>
        <dbReference type="ChEBI" id="CHEBI:68483"/>
        <dbReference type="ChEBI" id="CHEBI:70757"/>
        <dbReference type="EC" id="1.3.1.98"/>
    </reaction>
</comment>
<evidence type="ECO:0000256" key="9">
    <source>
        <dbReference type="ARBA" id="ARBA00022827"/>
    </source>
</evidence>
<evidence type="ECO:0000259" key="17">
    <source>
        <dbReference type="PROSITE" id="PS51387"/>
    </source>
</evidence>
<dbReference type="PROSITE" id="PS51387">
    <property type="entry name" value="FAD_PCMH"/>
    <property type="match status" value="1"/>
</dbReference>
<dbReference type="NCBIfam" id="TIGR00179">
    <property type="entry name" value="murB"/>
    <property type="match status" value="1"/>
</dbReference>
<keyword evidence="7" id="KW-0132">Cell division</keyword>
<evidence type="ECO:0000256" key="6">
    <source>
        <dbReference type="ARBA" id="ARBA00022490"/>
    </source>
</evidence>
<dbReference type="HAMAP" id="MF_00037">
    <property type="entry name" value="MurB"/>
    <property type="match status" value="1"/>
</dbReference>
<name>A0A644VNX0_9ZZZZ</name>
<dbReference type="InterPro" id="IPR003170">
    <property type="entry name" value="MurB"/>
</dbReference>
<dbReference type="InterPro" id="IPR016166">
    <property type="entry name" value="FAD-bd_PCMH"/>
</dbReference>
<dbReference type="PANTHER" id="PTHR21071">
    <property type="entry name" value="UDP-N-ACETYLENOLPYRUVOYLGLUCOSAMINE REDUCTASE"/>
    <property type="match status" value="1"/>
</dbReference>
<dbReference type="Gene3D" id="3.30.465.10">
    <property type="match status" value="1"/>
</dbReference>
<dbReference type="GO" id="GO:0005829">
    <property type="term" value="C:cytosol"/>
    <property type="evidence" value="ECO:0007669"/>
    <property type="project" value="TreeGrafter"/>
</dbReference>
<evidence type="ECO:0000256" key="1">
    <source>
        <dbReference type="ARBA" id="ARBA00001974"/>
    </source>
</evidence>
<organism evidence="18">
    <name type="scientific">bioreactor metagenome</name>
    <dbReference type="NCBI Taxonomy" id="1076179"/>
    <lineage>
        <taxon>unclassified sequences</taxon>
        <taxon>metagenomes</taxon>
        <taxon>ecological metagenomes</taxon>
    </lineage>
</organism>
<dbReference type="Gene3D" id="3.90.78.10">
    <property type="entry name" value="UDP-N-acetylenolpyruvoylglucosamine reductase, C-terminal domain"/>
    <property type="match status" value="1"/>
</dbReference>
<evidence type="ECO:0000256" key="14">
    <source>
        <dbReference type="ARBA" id="ARBA00023306"/>
    </source>
</evidence>
<dbReference type="PANTHER" id="PTHR21071:SF4">
    <property type="entry name" value="UDP-N-ACETYLENOLPYRUVOYLGLUCOSAMINE REDUCTASE"/>
    <property type="match status" value="1"/>
</dbReference>
<accession>A0A644VNX0</accession>
<dbReference type="AlphaFoldDB" id="A0A644VNX0"/>
<dbReference type="GO" id="GO:0009252">
    <property type="term" value="P:peptidoglycan biosynthetic process"/>
    <property type="evidence" value="ECO:0007669"/>
    <property type="project" value="UniProtKB-UniPathway"/>
</dbReference>
<dbReference type="GO" id="GO:0071949">
    <property type="term" value="F:FAD binding"/>
    <property type="evidence" value="ECO:0007669"/>
    <property type="project" value="InterPro"/>
</dbReference>
<keyword evidence="8" id="KW-0285">Flavoprotein</keyword>
<comment type="caution">
    <text evidence="18">The sequence shown here is derived from an EMBL/GenBank/DDBJ whole genome shotgun (WGS) entry which is preliminary data.</text>
</comment>
<dbReference type="GO" id="GO:0008360">
    <property type="term" value="P:regulation of cell shape"/>
    <property type="evidence" value="ECO:0007669"/>
    <property type="project" value="UniProtKB-KW"/>
</dbReference>
<dbReference type="SUPFAM" id="SSF56194">
    <property type="entry name" value="Uridine diphospho-N-Acetylenolpyruvylglucosamine reductase, MurB, C-terminal domain"/>
    <property type="match status" value="1"/>
</dbReference>
<keyword evidence="9" id="KW-0274">FAD</keyword>
<dbReference type="SUPFAM" id="SSF56176">
    <property type="entry name" value="FAD-binding/transporter-associated domain-like"/>
    <property type="match status" value="1"/>
</dbReference>
<keyword evidence="6" id="KW-0963">Cytoplasm</keyword>
<protein>
    <recommendedName>
        <fullName evidence="5">UDP-N-acetylmuramate dehydrogenase</fullName>
        <ecNumber evidence="5">1.3.1.98</ecNumber>
    </recommendedName>
</protein>
<keyword evidence="14" id="KW-0131">Cell cycle</keyword>
<dbReference type="InterPro" id="IPR036318">
    <property type="entry name" value="FAD-bd_PCMH-like_sf"/>
</dbReference>
<evidence type="ECO:0000256" key="11">
    <source>
        <dbReference type="ARBA" id="ARBA00022960"/>
    </source>
</evidence>
<evidence type="ECO:0000256" key="8">
    <source>
        <dbReference type="ARBA" id="ARBA00022630"/>
    </source>
</evidence>
<evidence type="ECO:0000256" key="4">
    <source>
        <dbReference type="ARBA" id="ARBA00004752"/>
    </source>
</evidence>
<dbReference type="EMBL" id="VSSQ01000379">
    <property type="protein sequence ID" value="MPL93046.1"/>
    <property type="molecule type" value="Genomic_DNA"/>
</dbReference>
<dbReference type="InterPro" id="IPR036635">
    <property type="entry name" value="MurB_C_sf"/>
</dbReference>